<name>A0A379IC36_PSEFL</name>
<evidence type="ECO:0000313" key="1">
    <source>
        <dbReference type="EMBL" id="SUD30348.1"/>
    </source>
</evidence>
<protein>
    <submittedName>
        <fullName evidence="1">Uncharacterized protein</fullName>
    </submittedName>
</protein>
<organism evidence="1 2">
    <name type="scientific">Pseudomonas fluorescens</name>
    <dbReference type="NCBI Taxonomy" id="294"/>
    <lineage>
        <taxon>Bacteria</taxon>
        <taxon>Pseudomonadati</taxon>
        <taxon>Pseudomonadota</taxon>
        <taxon>Gammaproteobacteria</taxon>
        <taxon>Pseudomonadales</taxon>
        <taxon>Pseudomonadaceae</taxon>
        <taxon>Pseudomonas</taxon>
    </lineage>
</organism>
<accession>A0A379IC36</accession>
<dbReference type="Proteomes" id="UP000255125">
    <property type="component" value="Unassembled WGS sequence"/>
</dbReference>
<proteinExistence type="predicted"/>
<reference evidence="1 2" key="1">
    <citation type="submission" date="2018-06" db="EMBL/GenBank/DDBJ databases">
        <authorList>
            <consortium name="Pathogen Informatics"/>
            <person name="Doyle S."/>
        </authorList>
    </citation>
    <scope>NUCLEOTIDE SEQUENCE [LARGE SCALE GENOMIC DNA]</scope>
    <source>
        <strain evidence="1 2">NCTC10392</strain>
    </source>
</reference>
<dbReference type="AlphaFoldDB" id="A0A379IC36"/>
<gene>
    <name evidence="1" type="ORF">NCTC10392_02265</name>
</gene>
<evidence type="ECO:0000313" key="2">
    <source>
        <dbReference type="Proteomes" id="UP000255125"/>
    </source>
</evidence>
<dbReference type="EMBL" id="UGUS01000002">
    <property type="protein sequence ID" value="SUD30348.1"/>
    <property type="molecule type" value="Genomic_DNA"/>
</dbReference>
<sequence>MCGSVTLNDLARQALNEFLRHHDADGHPTLG</sequence>